<reference evidence="2" key="2">
    <citation type="submission" date="2020-09" db="EMBL/GenBank/DDBJ databases">
        <authorList>
            <person name="Sun Q."/>
            <person name="Ohkuma M."/>
        </authorList>
    </citation>
    <scope>NUCLEOTIDE SEQUENCE</scope>
    <source>
        <strain evidence="2">JCM 4714</strain>
    </source>
</reference>
<gene>
    <name evidence="2" type="ORF">GCM10010339_85480</name>
</gene>
<dbReference type="AlphaFoldDB" id="A0A919D906"/>
<keyword evidence="3" id="KW-1185">Reference proteome</keyword>
<dbReference type="EMBL" id="BMVG01000050">
    <property type="protein sequence ID" value="GHE14511.1"/>
    <property type="molecule type" value="Genomic_DNA"/>
</dbReference>
<dbReference type="Proteomes" id="UP000655443">
    <property type="component" value="Unassembled WGS sequence"/>
</dbReference>
<protein>
    <recommendedName>
        <fullName evidence="4">SH3 domain-containing protein</fullName>
    </recommendedName>
</protein>
<evidence type="ECO:0000256" key="1">
    <source>
        <dbReference type="SAM" id="SignalP"/>
    </source>
</evidence>
<comment type="caution">
    <text evidence="2">The sequence shown here is derived from an EMBL/GenBank/DDBJ whole genome shotgun (WGS) entry which is preliminary data.</text>
</comment>
<reference evidence="2" key="1">
    <citation type="journal article" date="2014" name="Int. J. Syst. Evol. Microbiol.">
        <title>Complete genome sequence of Corynebacterium casei LMG S-19264T (=DSM 44701T), isolated from a smear-ripened cheese.</title>
        <authorList>
            <consortium name="US DOE Joint Genome Institute (JGI-PGF)"/>
            <person name="Walter F."/>
            <person name="Albersmeier A."/>
            <person name="Kalinowski J."/>
            <person name="Ruckert C."/>
        </authorList>
    </citation>
    <scope>NUCLEOTIDE SEQUENCE</scope>
    <source>
        <strain evidence="2">JCM 4714</strain>
    </source>
</reference>
<organism evidence="2 3">
    <name type="scientific">Streptomyces alanosinicus</name>
    <dbReference type="NCBI Taxonomy" id="68171"/>
    <lineage>
        <taxon>Bacteria</taxon>
        <taxon>Bacillati</taxon>
        <taxon>Actinomycetota</taxon>
        <taxon>Actinomycetes</taxon>
        <taxon>Kitasatosporales</taxon>
        <taxon>Streptomycetaceae</taxon>
        <taxon>Streptomyces</taxon>
    </lineage>
</organism>
<name>A0A919D906_9ACTN</name>
<evidence type="ECO:0000313" key="3">
    <source>
        <dbReference type="Proteomes" id="UP000655443"/>
    </source>
</evidence>
<feature type="chain" id="PRO_5039489725" description="SH3 domain-containing protein" evidence="1">
    <location>
        <begin position="25"/>
        <end position="118"/>
    </location>
</feature>
<proteinExistence type="predicted"/>
<evidence type="ECO:0000313" key="2">
    <source>
        <dbReference type="EMBL" id="GHE14511.1"/>
    </source>
</evidence>
<evidence type="ECO:0008006" key="4">
    <source>
        <dbReference type="Google" id="ProtNLM"/>
    </source>
</evidence>
<feature type="signal peptide" evidence="1">
    <location>
        <begin position="1"/>
        <end position="24"/>
    </location>
</feature>
<sequence length="118" mass="12354">MHPLGRFAAAAVVSAALLGGLAAAAPAASASTSSDLCARRHGNLPKPVTEKVDRKAINLRSKIGAVNSPSLGILYKGTKFSARCRLALDGISWDYGKVLTGANTGKWGWVPYDYVRNA</sequence>
<accession>A0A919D906</accession>
<dbReference type="RefSeq" id="WP_189958939.1">
    <property type="nucleotide sequence ID" value="NZ_BMVG01000050.1"/>
</dbReference>
<keyword evidence="1" id="KW-0732">Signal</keyword>